<evidence type="ECO:0000256" key="1">
    <source>
        <dbReference type="ARBA" id="ARBA00001933"/>
    </source>
</evidence>
<dbReference type="AlphaFoldDB" id="A0AAD2HHZ9"/>
<evidence type="ECO:0000256" key="5">
    <source>
        <dbReference type="ARBA" id="ARBA00022898"/>
    </source>
</evidence>
<evidence type="ECO:0000256" key="3">
    <source>
        <dbReference type="ARBA" id="ARBA00022576"/>
    </source>
</evidence>
<evidence type="ECO:0000313" key="6">
    <source>
        <dbReference type="EMBL" id="CAK5275580.1"/>
    </source>
</evidence>
<dbReference type="InterPro" id="IPR015421">
    <property type="entry name" value="PyrdxlP-dep_Trfase_major"/>
</dbReference>
<dbReference type="InterPro" id="IPR015424">
    <property type="entry name" value="PyrdxlP-dep_Trfase"/>
</dbReference>
<evidence type="ECO:0000256" key="2">
    <source>
        <dbReference type="ARBA" id="ARBA00007441"/>
    </source>
</evidence>
<comment type="cofactor">
    <cofactor evidence="1">
        <name>pyridoxal 5'-phosphate</name>
        <dbReference type="ChEBI" id="CHEBI:597326"/>
    </cofactor>
</comment>
<dbReference type="EMBL" id="CAVNYO010000405">
    <property type="protein sequence ID" value="CAK5275580.1"/>
    <property type="molecule type" value="Genomic_DNA"/>
</dbReference>
<comment type="caution">
    <text evidence="6">The sequence shown here is derived from an EMBL/GenBank/DDBJ whole genome shotgun (WGS) entry which is preliminary data.</text>
</comment>
<keyword evidence="7" id="KW-1185">Reference proteome</keyword>
<evidence type="ECO:0008006" key="8">
    <source>
        <dbReference type="Google" id="ProtNLM"/>
    </source>
</evidence>
<comment type="similarity">
    <text evidence="2">Belongs to the class-I pyridoxal-phosphate-dependent aminotransferase family.</text>
</comment>
<proteinExistence type="inferred from homology"/>
<protein>
    <recommendedName>
        <fullName evidence="8">Aminotransferase class I/classII domain-containing protein</fullName>
    </recommendedName>
</protein>
<organism evidence="6 7">
    <name type="scientific">Mycena citricolor</name>
    <dbReference type="NCBI Taxonomy" id="2018698"/>
    <lineage>
        <taxon>Eukaryota</taxon>
        <taxon>Fungi</taxon>
        <taxon>Dikarya</taxon>
        <taxon>Basidiomycota</taxon>
        <taxon>Agaricomycotina</taxon>
        <taxon>Agaricomycetes</taxon>
        <taxon>Agaricomycetidae</taxon>
        <taxon>Agaricales</taxon>
        <taxon>Marasmiineae</taxon>
        <taxon>Mycenaceae</taxon>
        <taxon>Mycena</taxon>
    </lineage>
</organism>
<dbReference type="InterPro" id="IPR050859">
    <property type="entry name" value="Class-I_PLP-dep_aminotransf"/>
</dbReference>
<evidence type="ECO:0000313" key="7">
    <source>
        <dbReference type="Proteomes" id="UP001295794"/>
    </source>
</evidence>
<reference evidence="6" key="1">
    <citation type="submission" date="2023-11" db="EMBL/GenBank/DDBJ databases">
        <authorList>
            <person name="De Vega J J."/>
            <person name="De Vega J J."/>
        </authorList>
    </citation>
    <scope>NUCLEOTIDE SEQUENCE</scope>
</reference>
<dbReference type="GO" id="GO:1901605">
    <property type="term" value="P:alpha-amino acid metabolic process"/>
    <property type="evidence" value="ECO:0007669"/>
    <property type="project" value="TreeGrafter"/>
</dbReference>
<accession>A0AAD2HHZ9</accession>
<gene>
    <name evidence="6" type="ORF">MYCIT1_LOCUS23437</name>
</gene>
<dbReference type="PANTHER" id="PTHR42790">
    <property type="entry name" value="AMINOTRANSFERASE"/>
    <property type="match status" value="1"/>
</dbReference>
<sequence>MKPEAIDLSHHLSDVAKARQPSPLKGLMKYITRPDIISLAGGDINLATALQYGRISHYHSPFMPLISARHGWWTASTAERGQRVSARVYQPAYSNYATLMNTGSTDGWSKVVQTLCNPGEGVLVSKWTYPSAMAAMLPYGISPVAVDIDGEGMRADSLRDMLAGWDEAAQGMPRPRVIYAVPIGENPTGIVHPLALTCEALAHTSCRPLVWPARRRSTKSALILISFWLRMIPTSSCKKESMCPRRSARLRQCTRMMMSSSLPRAQLSEVRDTHFCAFMRLITSRLDYQGRVIRLDTFSKTIAPGCRLGWFTAQPLFIERLERVSETSTQAPCGIGQAVVTSLMMQWGYDGFLRWLKGIRMQYTLRRDFFVDCLAEEFLLAPTYAATGEMAGSRVLNAYVKPTRRITDYFNEKAPLSDALFSFAPPTSGMFVWLKVHFDQHPSFAKFGEETLEMQLWIALADAGLLLGPGAMFSPKGDWTSTQSGHFRISFSFNSNEEFKRAVAIFGATIRKFMGQ</sequence>
<dbReference type="CDD" id="cd00609">
    <property type="entry name" value="AAT_like"/>
    <property type="match status" value="1"/>
</dbReference>
<dbReference type="PANTHER" id="PTHR42790:SF1">
    <property type="entry name" value="AROMATIC AMINO ACID AMINOTRANSFERASE, HYPOTHETICAL (EUROFUNG)"/>
    <property type="match status" value="1"/>
</dbReference>
<keyword evidence="5" id="KW-0663">Pyridoxal phosphate</keyword>
<name>A0AAD2HHZ9_9AGAR</name>
<dbReference type="Gene3D" id="3.40.640.10">
    <property type="entry name" value="Type I PLP-dependent aspartate aminotransferase-like (Major domain)"/>
    <property type="match status" value="3"/>
</dbReference>
<dbReference type="Proteomes" id="UP001295794">
    <property type="component" value="Unassembled WGS sequence"/>
</dbReference>
<evidence type="ECO:0000256" key="4">
    <source>
        <dbReference type="ARBA" id="ARBA00022679"/>
    </source>
</evidence>
<dbReference type="SUPFAM" id="SSF53383">
    <property type="entry name" value="PLP-dependent transferases"/>
    <property type="match status" value="2"/>
</dbReference>
<dbReference type="GO" id="GO:0008483">
    <property type="term" value="F:transaminase activity"/>
    <property type="evidence" value="ECO:0007669"/>
    <property type="project" value="UniProtKB-KW"/>
</dbReference>
<keyword evidence="3" id="KW-0032">Aminotransferase</keyword>
<keyword evidence="4" id="KW-0808">Transferase</keyword>